<dbReference type="SFLD" id="SFLDS00019">
    <property type="entry name" value="Glutathione_Transferase_(cytos"/>
    <property type="match status" value="1"/>
</dbReference>
<dbReference type="NCBIfam" id="NF007831">
    <property type="entry name" value="PRK10542.1"/>
    <property type="match status" value="1"/>
</dbReference>
<protein>
    <submittedName>
        <fullName evidence="3">Glutathione S-transferase</fullName>
    </submittedName>
</protein>
<dbReference type="Gene3D" id="3.40.30.10">
    <property type="entry name" value="Glutaredoxin"/>
    <property type="match status" value="1"/>
</dbReference>
<dbReference type="PANTHER" id="PTHR44051:SF8">
    <property type="entry name" value="GLUTATHIONE S-TRANSFERASE GSTA"/>
    <property type="match status" value="1"/>
</dbReference>
<dbReference type="InterPro" id="IPR036282">
    <property type="entry name" value="Glutathione-S-Trfase_C_sf"/>
</dbReference>
<accession>A0A0J1G590</accession>
<dbReference type="PANTHER" id="PTHR44051">
    <property type="entry name" value="GLUTATHIONE S-TRANSFERASE-RELATED"/>
    <property type="match status" value="1"/>
</dbReference>
<dbReference type="GO" id="GO:0016740">
    <property type="term" value="F:transferase activity"/>
    <property type="evidence" value="ECO:0007669"/>
    <property type="project" value="UniProtKB-KW"/>
</dbReference>
<dbReference type="InterPro" id="IPR010987">
    <property type="entry name" value="Glutathione-S-Trfase_C-like"/>
</dbReference>
<dbReference type="RefSeq" id="WP_047845472.1">
    <property type="nucleotide sequence ID" value="NZ_AEJF01000041.1"/>
</dbReference>
<evidence type="ECO:0000259" key="1">
    <source>
        <dbReference type="PROSITE" id="PS50404"/>
    </source>
</evidence>
<dbReference type="CDD" id="cd03188">
    <property type="entry name" value="GST_C_Beta"/>
    <property type="match status" value="1"/>
</dbReference>
<dbReference type="OrthoDB" id="8772754at2"/>
<reference evidence="3 4" key="1">
    <citation type="journal article" date="2015" name="Genome Announc.">
        <title>Draft Genome Sequence of Burkholderia sp. Strain PML1(12), an Ectomycorrhizosphere-Inhabiting Bacterium with Effective Mineral-Weathering Ability.</title>
        <authorList>
            <person name="Uroz S."/>
            <person name="Oger P."/>
        </authorList>
    </citation>
    <scope>NUCLEOTIDE SEQUENCE [LARGE SCALE GENOMIC DNA]</scope>
    <source>
        <strain evidence="4">PML1(12)</strain>
    </source>
</reference>
<dbReference type="Gene3D" id="1.20.1050.10">
    <property type="match status" value="1"/>
</dbReference>
<evidence type="ECO:0000313" key="3">
    <source>
        <dbReference type="EMBL" id="KLU27343.1"/>
    </source>
</evidence>
<dbReference type="SUPFAM" id="SSF47616">
    <property type="entry name" value="GST C-terminal domain-like"/>
    <property type="match status" value="1"/>
</dbReference>
<dbReference type="EMBL" id="AEJF01000041">
    <property type="protein sequence ID" value="KLU27343.1"/>
    <property type="molecule type" value="Genomic_DNA"/>
</dbReference>
<dbReference type="SFLD" id="SFLDG00358">
    <property type="entry name" value="Main_(cytGST)"/>
    <property type="match status" value="1"/>
</dbReference>
<dbReference type="InterPro" id="IPR036249">
    <property type="entry name" value="Thioredoxin-like_sf"/>
</dbReference>
<dbReference type="InterPro" id="IPR004046">
    <property type="entry name" value="GST_C"/>
</dbReference>
<dbReference type="AlphaFoldDB" id="A0A0J1G590"/>
<keyword evidence="3" id="KW-0808">Transferase</keyword>
<keyword evidence="4" id="KW-1185">Reference proteome</keyword>
<gene>
    <name evidence="3" type="ORF">EOS_04900</name>
</gene>
<dbReference type="Proteomes" id="UP000035963">
    <property type="component" value="Unassembled WGS sequence"/>
</dbReference>
<feature type="domain" description="GST N-terminal" evidence="1">
    <location>
        <begin position="1"/>
        <end position="81"/>
    </location>
</feature>
<dbReference type="PROSITE" id="PS50405">
    <property type="entry name" value="GST_CTER"/>
    <property type="match status" value="1"/>
</dbReference>
<proteinExistence type="predicted"/>
<dbReference type="SUPFAM" id="SSF52833">
    <property type="entry name" value="Thioredoxin-like"/>
    <property type="match status" value="1"/>
</dbReference>
<dbReference type="InterPro" id="IPR004045">
    <property type="entry name" value="Glutathione_S-Trfase_N"/>
</dbReference>
<feature type="domain" description="GST C-terminal" evidence="2">
    <location>
        <begin position="87"/>
        <end position="204"/>
    </location>
</feature>
<organism evidence="3 4">
    <name type="scientific">Caballeronia mineralivorans PML1(12)</name>
    <dbReference type="NCBI Taxonomy" id="908627"/>
    <lineage>
        <taxon>Bacteria</taxon>
        <taxon>Pseudomonadati</taxon>
        <taxon>Pseudomonadota</taxon>
        <taxon>Betaproteobacteria</taxon>
        <taxon>Burkholderiales</taxon>
        <taxon>Burkholderiaceae</taxon>
        <taxon>Caballeronia</taxon>
    </lineage>
</organism>
<evidence type="ECO:0000259" key="2">
    <source>
        <dbReference type="PROSITE" id="PS50405"/>
    </source>
</evidence>
<dbReference type="PATRIC" id="fig|908627.4.peg.1082"/>
<dbReference type="InterPro" id="IPR040079">
    <property type="entry name" value="Glutathione_S-Trfase"/>
</dbReference>
<dbReference type="SFLD" id="SFLDG01150">
    <property type="entry name" value="Main.1:_Beta-like"/>
    <property type="match status" value="1"/>
</dbReference>
<dbReference type="Pfam" id="PF13409">
    <property type="entry name" value="GST_N_2"/>
    <property type="match status" value="1"/>
</dbReference>
<sequence length="204" mass="22801">MKLYFAAETCSLSPHIVLRELNLPFELVRVNNKTKKTADGRDFLSINPKGYVAALEIDNGEVLTEGAAIVQYLADLKPEARLAPANGTWERTRLQEWLNFITSEIHAGLSPLFNAEIPDTVKAIFKDKLFKRLDQVASVLNQHDYLLGAQFSVADAYLFTVLRWTRFFSIDLGRWPSIVSYMGRVGRRATVQAALEAEAAAQAA</sequence>
<evidence type="ECO:0000313" key="4">
    <source>
        <dbReference type="Proteomes" id="UP000035963"/>
    </source>
</evidence>
<dbReference type="Pfam" id="PF00043">
    <property type="entry name" value="GST_C"/>
    <property type="match status" value="1"/>
</dbReference>
<name>A0A0J1G590_9BURK</name>
<comment type="caution">
    <text evidence="3">The sequence shown here is derived from an EMBL/GenBank/DDBJ whole genome shotgun (WGS) entry which is preliminary data.</text>
</comment>
<dbReference type="CDD" id="cd03057">
    <property type="entry name" value="GST_N_Beta"/>
    <property type="match status" value="1"/>
</dbReference>
<dbReference type="PROSITE" id="PS50404">
    <property type="entry name" value="GST_NTER"/>
    <property type="match status" value="1"/>
</dbReference>